<dbReference type="EMBL" id="VEVO01000038">
    <property type="protein sequence ID" value="KAF0022238.1"/>
    <property type="molecule type" value="Genomic_DNA"/>
</dbReference>
<organism evidence="2 3">
    <name type="scientific">Scophthalmus maximus</name>
    <name type="common">Turbot</name>
    <name type="synonym">Psetta maxima</name>
    <dbReference type="NCBI Taxonomy" id="52904"/>
    <lineage>
        <taxon>Eukaryota</taxon>
        <taxon>Metazoa</taxon>
        <taxon>Chordata</taxon>
        <taxon>Craniata</taxon>
        <taxon>Vertebrata</taxon>
        <taxon>Euteleostomi</taxon>
        <taxon>Actinopterygii</taxon>
        <taxon>Neopterygii</taxon>
        <taxon>Teleostei</taxon>
        <taxon>Neoteleostei</taxon>
        <taxon>Acanthomorphata</taxon>
        <taxon>Carangaria</taxon>
        <taxon>Pleuronectiformes</taxon>
        <taxon>Pleuronectoidei</taxon>
        <taxon>Scophthalmidae</taxon>
        <taxon>Scophthalmus</taxon>
    </lineage>
</organism>
<comment type="caution">
    <text evidence="2">The sequence shown here is derived from an EMBL/GenBank/DDBJ whole genome shotgun (WGS) entry which is preliminary data.</text>
</comment>
<dbReference type="AlphaFoldDB" id="A0A6A4RQ97"/>
<accession>A0A6A4RQ97</accession>
<protein>
    <submittedName>
        <fullName evidence="2">Uncharacterized protein</fullName>
    </submittedName>
</protein>
<feature type="region of interest" description="Disordered" evidence="1">
    <location>
        <begin position="1"/>
        <end position="31"/>
    </location>
</feature>
<proteinExistence type="predicted"/>
<evidence type="ECO:0000313" key="3">
    <source>
        <dbReference type="Proteomes" id="UP000438429"/>
    </source>
</evidence>
<dbReference type="Proteomes" id="UP000438429">
    <property type="component" value="Unassembled WGS sequence"/>
</dbReference>
<name>A0A6A4RQ97_SCOMX</name>
<feature type="compositionally biased region" description="Polar residues" evidence="1">
    <location>
        <begin position="1"/>
        <end position="12"/>
    </location>
</feature>
<feature type="compositionally biased region" description="Polar residues" evidence="1">
    <location>
        <begin position="143"/>
        <end position="164"/>
    </location>
</feature>
<sequence>MSLESAESQSESDCADERNSTGGSDEGDCPTVQELQQMFHHNLASFDHIYANNRVMDMEMAAEKDVAQNSTGGESDDTEPSFQDLVQLFHHNLNSFDHIYANNRVIDEEIAYEEDEAWSDFDSVREGSQSGSTFDDNGRVSEETSPANSSESNTVTSPEDGSSSRTEDSCPGASTSSTSASEETDGQTADATE</sequence>
<feature type="compositionally biased region" description="Polar residues" evidence="1">
    <location>
        <begin position="126"/>
        <end position="135"/>
    </location>
</feature>
<evidence type="ECO:0000256" key="1">
    <source>
        <dbReference type="SAM" id="MobiDB-lite"/>
    </source>
</evidence>
<feature type="region of interest" description="Disordered" evidence="1">
    <location>
        <begin position="119"/>
        <end position="193"/>
    </location>
</feature>
<reference evidence="2 3" key="1">
    <citation type="submission" date="2019-06" db="EMBL/GenBank/DDBJ databases">
        <title>Draft genomes of female and male turbot (Scophthalmus maximus).</title>
        <authorList>
            <person name="Xu H."/>
            <person name="Xu X.-W."/>
            <person name="Shao C."/>
            <person name="Chen S."/>
        </authorList>
    </citation>
    <scope>NUCLEOTIDE SEQUENCE [LARGE SCALE GENOMIC DNA]</scope>
    <source>
        <strain evidence="2">Ysfricsl-2016a</strain>
        <tissue evidence="2">Blood</tissue>
    </source>
</reference>
<gene>
    <name evidence="2" type="ORF">F2P81_025500</name>
</gene>
<evidence type="ECO:0000313" key="2">
    <source>
        <dbReference type="EMBL" id="KAF0022238.1"/>
    </source>
</evidence>